<comment type="caution">
    <text evidence="1">The sequence shown here is derived from an EMBL/GenBank/DDBJ whole genome shotgun (WGS) entry which is preliminary data.</text>
</comment>
<dbReference type="Proteomes" id="UP000293562">
    <property type="component" value="Unassembled WGS sequence"/>
</dbReference>
<sequence>MRMNSIFTLVGWASTMSHDDFLTELESISIDDLMGSGDLIRYIDDSLIEAPASLIKRILRFSDAHRNVKTSYEGLNDLILN</sequence>
<proteinExistence type="predicted"/>
<accession>A0A4Q7VHE2</accession>
<gene>
    <name evidence="1" type="ORF">EV201_0074</name>
</gene>
<keyword evidence="2" id="KW-1185">Reference proteome</keyword>
<name>A0A4Q7VHE2_9BACT</name>
<evidence type="ECO:0000313" key="1">
    <source>
        <dbReference type="EMBL" id="RZT95454.1"/>
    </source>
</evidence>
<dbReference type="AlphaFoldDB" id="A0A4Q7VHE2"/>
<protein>
    <submittedName>
        <fullName evidence="1">Uncharacterized protein</fullName>
    </submittedName>
</protein>
<reference evidence="1 2" key="1">
    <citation type="submission" date="2019-02" db="EMBL/GenBank/DDBJ databases">
        <title>Genomic Encyclopedia of Type Strains, Phase IV (KMG-IV): sequencing the most valuable type-strain genomes for metagenomic binning, comparative biology and taxonomic classification.</title>
        <authorList>
            <person name="Goeker M."/>
        </authorList>
    </citation>
    <scope>NUCLEOTIDE SEQUENCE [LARGE SCALE GENOMIC DNA]</scope>
    <source>
        <strain evidence="1 2">DSM 28825</strain>
    </source>
</reference>
<dbReference type="EMBL" id="SHKN01000001">
    <property type="protein sequence ID" value="RZT95454.1"/>
    <property type="molecule type" value="Genomic_DNA"/>
</dbReference>
<organism evidence="1 2">
    <name type="scientific">Ancylomarina subtilis</name>
    <dbReference type="NCBI Taxonomy" id="1639035"/>
    <lineage>
        <taxon>Bacteria</taxon>
        <taxon>Pseudomonadati</taxon>
        <taxon>Bacteroidota</taxon>
        <taxon>Bacteroidia</taxon>
        <taxon>Marinilabiliales</taxon>
        <taxon>Marinifilaceae</taxon>
        <taxon>Ancylomarina</taxon>
    </lineage>
</organism>
<evidence type="ECO:0000313" key="2">
    <source>
        <dbReference type="Proteomes" id="UP000293562"/>
    </source>
</evidence>